<dbReference type="Pfam" id="PF12079">
    <property type="entry name" value="DUF3558"/>
    <property type="match status" value="1"/>
</dbReference>
<gene>
    <name evidence="3" type="ORF">J2S66_006801</name>
</gene>
<accession>A0ABU1Q691</accession>
<evidence type="ECO:0000256" key="1">
    <source>
        <dbReference type="SAM" id="MobiDB-lite"/>
    </source>
</evidence>
<reference evidence="3 4" key="1">
    <citation type="submission" date="2023-07" db="EMBL/GenBank/DDBJ databases">
        <title>Sequencing the genomes of 1000 actinobacteria strains.</title>
        <authorList>
            <person name="Klenk H.-P."/>
        </authorList>
    </citation>
    <scope>NUCLEOTIDE SEQUENCE [LARGE SCALE GENOMIC DNA]</scope>
    <source>
        <strain evidence="3 4">DSM 43749</strain>
    </source>
</reference>
<evidence type="ECO:0000313" key="4">
    <source>
        <dbReference type="Proteomes" id="UP001268819"/>
    </source>
</evidence>
<evidence type="ECO:0000313" key="3">
    <source>
        <dbReference type="EMBL" id="MDR6598417.1"/>
    </source>
</evidence>
<feature type="signal peptide" evidence="2">
    <location>
        <begin position="1"/>
        <end position="21"/>
    </location>
</feature>
<dbReference type="Proteomes" id="UP001268819">
    <property type="component" value="Unassembled WGS sequence"/>
</dbReference>
<feature type="chain" id="PRO_5046514641" description="DUF3558 domain-containing protein" evidence="2">
    <location>
        <begin position="22"/>
        <end position="177"/>
    </location>
</feature>
<feature type="compositionally biased region" description="Low complexity" evidence="1">
    <location>
        <begin position="26"/>
        <end position="52"/>
    </location>
</feature>
<keyword evidence="2" id="KW-0732">Signal</keyword>
<evidence type="ECO:0000256" key="2">
    <source>
        <dbReference type="SAM" id="SignalP"/>
    </source>
</evidence>
<feature type="region of interest" description="Disordered" evidence="1">
    <location>
        <begin position="26"/>
        <end position="54"/>
    </location>
</feature>
<comment type="caution">
    <text evidence="3">The sequence shown here is derived from an EMBL/GenBank/DDBJ whole genome shotgun (WGS) entry which is preliminary data.</text>
</comment>
<proteinExistence type="predicted"/>
<organism evidence="3 4">
    <name type="scientific">Saccharothrix longispora</name>
    <dbReference type="NCBI Taxonomy" id="33920"/>
    <lineage>
        <taxon>Bacteria</taxon>
        <taxon>Bacillati</taxon>
        <taxon>Actinomycetota</taxon>
        <taxon>Actinomycetes</taxon>
        <taxon>Pseudonocardiales</taxon>
        <taxon>Pseudonocardiaceae</taxon>
        <taxon>Saccharothrix</taxon>
    </lineage>
</organism>
<sequence length="177" mass="17937">MPPRILIAGLAVALSTVVACGGPVTGEAQPATGATTTTSAAESSGTTDASASLGDVEPCDLLTREEAERAFGPLREAPERDDLGSARSCTYSPQRRSLGIDVRTDAGLADVQPTGEVTDLTIGGRAAKQVIAAGGTCIVAIEVTRASRVDVAFTGETKDDACALAGQVAELVEPRLP</sequence>
<protein>
    <recommendedName>
        <fullName evidence="5">DUF3558 domain-containing protein</fullName>
    </recommendedName>
</protein>
<dbReference type="PROSITE" id="PS51257">
    <property type="entry name" value="PROKAR_LIPOPROTEIN"/>
    <property type="match status" value="1"/>
</dbReference>
<dbReference type="EMBL" id="JAVDSG010000001">
    <property type="protein sequence ID" value="MDR6598417.1"/>
    <property type="molecule type" value="Genomic_DNA"/>
</dbReference>
<keyword evidence="4" id="KW-1185">Reference proteome</keyword>
<dbReference type="RefSeq" id="WP_310312985.1">
    <property type="nucleotide sequence ID" value="NZ_BAAAXB010000001.1"/>
</dbReference>
<name>A0ABU1Q691_9PSEU</name>
<dbReference type="InterPro" id="IPR024520">
    <property type="entry name" value="DUF3558"/>
</dbReference>
<evidence type="ECO:0008006" key="5">
    <source>
        <dbReference type="Google" id="ProtNLM"/>
    </source>
</evidence>
<feature type="region of interest" description="Disordered" evidence="1">
    <location>
        <begin position="69"/>
        <end position="88"/>
    </location>
</feature>